<dbReference type="RefSeq" id="WP_350933694.1">
    <property type="nucleotide sequence ID" value="NZ_CP157762.1"/>
</dbReference>
<dbReference type="Pfam" id="PF08028">
    <property type="entry name" value="Acyl-CoA_dh_2"/>
    <property type="match status" value="1"/>
</dbReference>
<reference evidence="5" key="2">
    <citation type="submission" date="2024-06" db="EMBL/GenBank/DDBJ databases">
        <title>Micromonospora mangrovi CCTCC AA 2012012 genome sequences.</title>
        <authorList>
            <person name="Gao J."/>
        </authorList>
    </citation>
    <scope>NUCLEOTIDE SEQUENCE</scope>
    <source>
        <strain evidence="5">CCTCC AA 2012012</strain>
    </source>
</reference>
<proteinExistence type="predicted"/>
<evidence type="ECO:0000259" key="3">
    <source>
        <dbReference type="Pfam" id="PF08028"/>
    </source>
</evidence>
<dbReference type="InterPro" id="IPR009100">
    <property type="entry name" value="AcylCoA_DH/oxidase_NM_dom_sf"/>
</dbReference>
<organism evidence="5">
    <name type="scientific">Micromonospora sp. CCTCC AA 2012012</name>
    <dbReference type="NCBI Taxonomy" id="3111921"/>
    <lineage>
        <taxon>Bacteria</taxon>
        <taxon>Bacillati</taxon>
        <taxon>Actinomycetota</taxon>
        <taxon>Actinomycetes</taxon>
        <taxon>Micromonosporales</taxon>
        <taxon>Micromonosporaceae</taxon>
        <taxon>Micromonospora</taxon>
    </lineage>
</organism>
<dbReference type="Pfam" id="PF02771">
    <property type="entry name" value="Acyl-CoA_dh_N"/>
    <property type="match status" value="1"/>
</dbReference>
<dbReference type="EMBL" id="CP159342">
    <property type="protein sequence ID" value="XCH74696.1"/>
    <property type="molecule type" value="Genomic_DNA"/>
</dbReference>
<dbReference type="InterPro" id="IPR037069">
    <property type="entry name" value="AcylCoA_DH/ox_N_sf"/>
</dbReference>
<dbReference type="AlphaFoldDB" id="A0AAU8HET5"/>
<sequence>MSVDTLAPLVESVATLATQVRDDAAAIEQAGRLPEPLVGRLAELGVFRLAAPRSAGGLEADPLTLCTVVHDLARADGSVGWCAMIAAATSVTLGHLGERVAADLLADPGFLIAGVAAPLGRARPVDGGYRLTGRWAFASASRHATWLVLGAVLVDDTGPVTEPTGRPAVRHLVVPAAEVLSHDTWQVAGLRATGSDDVEARDLFVPADRSFSLFGPLPPRPGPLYAFPVFSYLSLGVGAAALGIARAAVDEIGRLARAKPVPGQGGTIAGRPAVRTAVARAEALLGSGTALLRATVAECWRTALAGDPVTLEQRARLRLAAANAAASAAAAVDLAYQAGGGTSVYASSPLQRHFRDVHVATQHAMVGPEIVELAGAVLLGQQVDTARL</sequence>
<dbReference type="EMBL" id="CP157762">
    <property type="protein sequence ID" value="XBP93997.1"/>
    <property type="molecule type" value="Genomic_DNA"/>
</dbReference>
<dbReference type="Gene3D" id="2.40.110.10">
    <property type="entry name" value="Butyryl-CoA Dehydrogenase, subunit A, domain 2"/>
    <property type="match status" value="1"/>
</dbReference>
<dbReference type="InterPro" id="IPR013786">
    <property type="entry name" value="AcylCoA_DH/ox_N"/>
</dbReference>
<dbReference type="InterPro" id="IPR013107">
    <property type="entry name" value="Acyl-CoA_DH_C"/>
</dbReference>
<dbReference type="PANTHER" id="PTHR43884:SF12">
    <property type="entry name" value="ISOVALERYL-COA DEHYDROGENASE, MITOCHONDRIAL-RELATED"/>
    <property type="match status" value="1"/>
</dbReference>
<gene>
    <name evidence="5" type="ORF">ABUL08_00855</name>
    <name evidence="4" type="ORF">VK199_00850</name>
</gene>
<name>A0AAU8HET5_9ACTN</name>
<dbReference type="SUPFAM" id="SSF56645">
    <property type="entry name" value="Acyl-CoA dehydrogenase NM domain-like"/>
    <property type="match status" value="1"/>
</dbReference>
<dbReference type="PANTHER" id="PTHR43884">
    <property type="entry name" value="ACYL-COA DEHYDROGENASE"/>
    <property type="match status" value="1"/>
</dbReference>
<evidence type="ECO:0000256" key="1">
    <source>
        <dbReference type="ARBA" id="ARBA00023002"/>
    </source>
</evidence>
<feature type="domain" description="Acyl-CoA dehydrogenase C-terminal" evidence="3">
    <location>
        <begin position="235"/>
        <end position="366"/>
    </location>
</feature>
<dbReference type="GO" id="GO:0050660">
    <property type="term" value="F:flavin adenine dinucleotide binding"/>
    <property type="evidence" value="ECO:0007669"/>
    <property type="project" value="InterPro"/>
</dbReference>
<feature type="domain" description="Acyl-CoA dehydrogenase/oxidase N-terminal" evidence="2">
    <location>
        <begin position="16"/>
        <end position="87"/>
    </location>
</feature>
<evidence type="ECO:0000313" key="4">
    <source>
        <dbReference type="EMBL" id="XBP93997.1"/>
    </source>
</evidence>
<evidence type="ECO:0000259" key="2">
    <source>
        <dbReference type="Pfam" id="PF02771"/>
    </source>
</evidence>
<dbReference type="Gene3D" id="1.20.140.10">
    <property type="entry name" value="Butyryl-CoA Dehydrogenase, subunit A, domain 3"/>
    <property type="match status" value="1"/>
</dbReference>
<evidence type="ECO:0000313" key="5">
    <source>
        <dbReference type="EMBL" id="XCH74696.1"/>
    </source>
</evidence>
<dbReference type="GO" id="GO:0003995">
    <property type="term" value="F:acyl-CoA dehydrogenase activity"/>
    <property type="evidence" value="ECO:0007669"/>
    <property type="project" value="TreeGrafter"/>
</dbReference>
<dbReference type="Gene3D" id="1.10.540.10">
    <property type="entry name" value="Acyl-CoA dehydrogenase/oxidase, N-terminal domain"/>
    <property type="match status" value="1"/>
</dbReference>
<protein>
    <submittedName>
        <fullName evidence="5">Acyl-CoA dehydrogenase family protein</fullName>
    </submittedName>
</protein>
<accession>A0AAU8HET5</accession>
<dbReference type="InterPro" id="IPR046373">
    <property type="entry name" value="Acyl-CoA_Oxase/DH_mid-dom_sf"/>
</dbReference>
<dbReference type="InterPro" id="IPR036250">
    <property type="entry name" value="AcylCo_DH-like_C"/>
</dbReference>
<dbReference type="SUPFAM" id="SSF47203">
    <property type="entry name" value="Acyl-CoA dehydrogenase C-terminal domain-like"/>
    <property type="match status" value="1"/>
</dbReference>
<reference evidence="4" key="1">
    <citation type="submission" date="2024-01" db="EMBL/GenBank/DDBJ databases">
        <title>The genome sequence of Micromonospora mangrovi CCTCC AA 2012012.</title>
        <authorList>
            <person name="Gao J."/>
        </authorList>
    </citation>
    <scope>NUCLEOTIDE SEQUENCE</scope>
    <source>
        <strain evidence="4">CCTCC AA 2012012</strain>
    </source>
</reference>
<dbReference type="PIRSF" id="PIRSF016578">
    <property type="entry name" value="HsaA"/>
    <property type="match status" value="1"/>
</dbReference>
<keyword evidence="1" id="KW-0560">Oxidoreductase</keyword>